<dbReference type="NCBIfam" id="TIGR00229">
    <property type="entry name" value="sensory_box"/>
    <property type="match status" value="1"/>
</dbReference>
<dbReference type="HOGENOM" id="CLU_1335868_0_0_0"/>
<dbReference type="Proteomes" id="UP000027982">
    <property type="component" value="Chromosome"/>
</dbReference>
<dbReference type="SMART" id="SM00091">
    <property type="entry name" value="PAS"/>
    <property type="match status" value="1"/>
</dbReference>
<dbReference type="GO" id="GO:0006355">
    <property type="term" value="P:regulation of DNA-templated transcription"/>
    <property type="evidence" value="ECO:0007669"/>
    <property type="project" value="InterPro"/>
</dbReference>
<dbReference type="RefSeq" id="WP_025229449.1">
    <property type="nucleotide sequence ID" value="NZ_CP007139.1"/>
</dbReference>
<feature type="domain" description="PAS" evidence="1">
    <location>
        <begin position="74"/>
        <end position="126"/>
    </location>
</feature>
<dbReference type="STRING" id="661478.OP10G_3233"/>
<organism evidence="2 3">
    <name type="scientific">Fimbriimonas ginsengisoli Gsoil 348</name>
    <dbReference type="NCBI Taxonomy" id="661478"/>
    <lineage>
        <taxon>Bacteria</taxon>
        <taxon>Bacillati</taxon>
        <taxon>Armatimonadota</taxon>
        <taxon>Fimbriimonadia</taxon>
        <taxon>Fimbriimonadales</taxon>
        <taxon>Fimbriimonadaceae</taxon>
        <taxon>Fimbriimonas</taxon>
    </lineage>
</organism>
<evidence type="ECO:0000313" key="3">
    <source>
        <dbReference type="Proteomes" id="UP000027982"/>
    </source>
</evidence>
<gene>
    <name evidence="2" type="ORF">OP10G_3233</name>
</gene>
<dbReference type="InterPro" id="IPR000014">
    <property type="entry name" value="PAS"/>
</dbReference>
<dbReference type="EMBL" id="CP007139">
    <property type="protein sequence ID" value="AIE86601.1"/>
    <property type="molecule type" value="Genomic_DNA"/>
</dbReference>
<dbReference type="InterPro" id="IPR035965">
    <property type="entry name" value="PAS-like_dom_sf"/>
</dbReference>
<evidence type="ECO:0000259" key="1">
    <source>
        <dbReference type="PROSITE" id="PS50112"/>
    </source>
</evidence>
<dbReference type="eggNOG" id="COG3829">
    <property type="taxonomic scope" value="Bacteria"/>
</dbReference>
<dbReference type="PROSITE" id="PS50112">
    <property type="entry name" value="PAS"/>
    <property type="match status" value="1"/>
</dbReference>
<dbReference type="KEGG" id="fgi:OP10G_3233"/>
<dbReference type="OrthoDB" id="341208at2"/>
<dbReference type="CDD" id="cd00130">
    <property type="entry name" value="PAS"/>
    <property type="match status" value="1"/>
</dbReference>
<dbReference type="Gene3D" id="3.30.450.20">
    <property type="entry name" value="PAS domain"/>
    <property type="match status" value="1"/>
</dbReference>
<keyword evidence="3" id="KW-1185">Reference proteome</keyword>
<dbReference type="AlphaFoldDB" id="A0A068NT66"/>
<sequence>MEGLSKKDREIIRQICEGAPDLEVCRQFGLLPTQLQQVLDRASKRADQLEPTDNAAVMYERALRKRAENAANSLEARFHALLDAAPEAILVVNALTGMIHRVNENAALLFGYPAAELVGRSVEDLVPLRLRGIHPAYRIGFIASVRKREMGYHPPIFAVRKDGSEVEVAIALTASTADEEVMVVCTEFARWSAVEKAARQSSQRT</sequence>
<dbReference type="Pfam" id="PF00989">
    <property type="entry name" value="PAS"/>
    <property type="match status" value="1"/>
</dbReference>
<evidence type="ECO:0000313" key="2">
    <source>
        <dbReference type="EMBL" id="AIE86601.1"/>
    </source>
</evidence>
<name>A0A068NT66_FIMGI</name>
<accession>A0A068NT66</accession>
<dbReference type="InterPro" id="IPR013767">
    <property type="entry name" value="PAS_fold"/>
</dbReference>
<protein>
    <submittedName>
        <fullName evidence="2">Putative Two-component hybrid sensor and regulator</fullName>
    </submittedName>
</protein>
<reference evidence="2 3" key="1">
    <citation type="journal article" date="2014" name="PLoS ONE">
        <title>The first complete genome sequence of the class fimbriimonadia in the phylum armatimonadetes.</title>
        <authorList>
            <person name="Hu Z.Y."/>
            <person name="Wang Y.Z."/>
            <person name="Im W.T."/>
            <person name="Wang S.Y."/>
            <person name="Zhao G.P."/>
            <person name="Zheng H.J."/>
            <person name="Quan Z.X."/>
        </authorList>
    </citation>
    <scope>NUCLEOTIDE SEQUENCE [LARGE SCALE GENOMIC DNA]</scope>
    <source>
        <strain evidence="2">Gsoil 348</strain>
    </source>
</reference>
<proteinExistence type="predicted"/>
<dbReference type="SUPFAM" id="SSF55785">
    <property type="entry name" value="PYP-like sensor domain (PAS domain)"/>
    <property type="match status" value="1"/>
</dbReference>